<dbReference type="Proteomes" id="UP000237347">
    <property type="component" value="Unassembled WGS sequence"/>
</dbReference>
<organism evidence="2 3">
    <name type="scientific">Quercus suber</name>
    <name type="common">Cork oak</name>
    <dbReference type="NCBI Taxonomy" id="58331"/>
    <lineage>
        <taxon>Eukaryota</taxon>
        <taxon>Viridiplantae</taxon>
        <taxon>Streptophyta</taxon>
        <taxon>Embryophyta</taxon>
        <taxon>Tracheophyta</taxon>
        <taxon>Spermatophyta</taxon>
        <taxon>Magnoliopsida</taxon>
        <taxon>eudicotyledons</taxon>
        <taxon>Gunneridae</taxon>
        <taxon>Pentapetalae</taxon>
        <taxon>rosids</taxon>
        <taxon>fabids</taxon>
        <taxon>Fagales</taxon>
        <taxon>Fagaceae</taxon>
        <taxon>Quercus</taxon>
    </lineage>
</organism>
<keyword evidence="3" id="KW-1185">Reference proteome</keyword>
<evidence type="ECO:0000313" key="3">
    <source>
        <dbReference type="Proteomes" id="UP000237347"/>
    </source>
</evidence>
<proteinExistence type="predicted"/>
<gene>
    <name evidence="2" type="ORF">CFP56_014891</name>
</gene>
<sequence length="99" mass="11428">MQDEEARSEIGRIATNFAKTAAVLACKEGLKTIPVETKALQAKISEMEEEIIEYKKLIEQAKIHKPFADFKLEEISSFESNVDEKPEDEIEDFMNFWMI</sequence>
<protein>
    <submittedName>
        <fullName evidence="2">Uncharacterized protein</fullName>
    </submittedName>
</protein>
<evidence type="ECO:0000256" key="1">
    <source>
        <dbReference type="SAM" id="Coils"/>
    </source>
</evidence>
<feature type="coiled-coil region" evidence="1">
    <location>
        <begin position="37"/>
        <end position="64"/>
    </location>
</feature>
<comment type="caution">
    <text evidence="2">The sequence shown here is derived from an EMBL/GenBank/DDBJ whole genome shotgun (WGS) entry which is preliminary data.</text>
</comment>
<accession>A0AAW0KRJ0</accession>
<name>A0AAW0KRJ0_QUESU</name>
<reference evidence="2 3" key="1">
    <citation type="journal article" date="2018" name="Sci. Data">
        <title>The draft genome sequence of cork oak.</title>
        <authorList>
            <person name="Ramos A.M."/>
            <person name="Usie A."/>
            <person name="Barbosa P."/>
            <person name="Barros P.M."/>
            <person name="Capote T."/>
            <person name="Chaves I."/>
            <person name="Simoes F."/>
            <person name="Abreu I."/>
            <person name="Carrasquinho I."/>
            <person name="Faro C."/>
            <person name="Guimaraes J.B."/>
            <person name="Mendonca D."/>
            <person name="Nobrega F."/>
            <person name="Rodrigues L."/>
            <person name="Saibo N.J.M."/>
            <person name="Varela M.C."/>
            <person name="Egas C."/>
            <person name="Matos J."/>
            <person name="Miguel C.M."/>
            <person name="Oliveira M.M."/>
            <person name="Ricardo C.P."/>
            <person name="Goncalves S."/>
        </authorList>
    </citation>
    <scope>NUCLEOTIDE SEQUENCE [LARGE SCALE GENOMIC DNA]</scope>
    <source>
        <strain evidence="3">cv. HL8</strain>
    </source>
</reference>
<evidence type="ECO:0000313" key="2">
    <source>
        <dbReference type="EMBL" id="KAK7841762.1"/>
    </source>
</evidence>
<dbReference type="EMBL" id="PKMF04000234">
    <property type="protein sequence ID" value="KAK7841762.1"/>
    <property type="molecule type" value="Genomic_DNA"/>
</dbReference>
<keyword evidence="1" id="KW-0175">Coiled coil</keyword>
<dbReference type="AlphaFoldDB" id="A0AAW0KRJ0"/>